<proteinExistence type="predicted"/>
<dbReference type="EMBL" id="ABXX02000002">
    <property type="protein sequence ID" value="EEG70935.1"/>
    <property type="molecule type" value="Genomic_DNA"/>
</dbReference>
<feature type="transmembrane region" description="Helical" evidence="1">
    <location>
        <begin position="34"/>
        <end position="55"/>
    </location>
</feature>
<evidence type="ECO:0000256" key="1">
    <source>
        <dbReference type="SAM" id="Phobius"/>
    </source>
</evidence>
<keyword evidence="1" id="KW-0812">Transmembrane</keyword>
<evidence type="ECO:0000313" key="2">
    <source>
        <dbReference type="EMBL" id="EEG70935.1"/>
    </source>
</evidence>
<reference evidence="2 3" key="1">
    <citation type="submission" date="2009-02" db="EMBL/GenBank/DDBJ databases">
        <title>Draft genome sequence of Bifidobacterium pseudocatenulatum (DSM 20438).</title>
        <authorList>
            <person name="Sudarsanam P."/>
            <person name="Ley R."/>
            <person name="Guruge J."/>
            <person name="Turnbaugh P.J."/>
            <person name="Mahowald M."/>
            <person name="Liep D."/>
            <person name="Gordon J."/>
        </authorList>
    </citation>
    <scope>NUCLEOTIDE SEQUENCE [LARGE SCALE GENOMIC DNA]</scope>
    <source>
        <strain evidence="2 3">DSM 20438</strain>
    </source>
</reference>
<feature type="non-terminal residue" evidence="2">
    <location>
        <position position="64"/>
    </location>
</feature>
<comment type="caution">
    <text evidence="2">The sequence shown here is derived from an EMBL/GenBank/DDBJ whole genome shotgun (WGS) entry which is preliminary data.</text>
</comment>
<gene>
    <name evidence="2" type="ORF">BIFPSEUDO_02901</name>
</gene>
<keyword evidence="1" id="KW-0472">Membrane</keyword>
<accession>C0BRY5</accession>
<keyword evidence="1" id="KW-1133">Transmembrane helix</keyword>
<evidence type="ECO:0000313" key="3">
    <source>
        <dbReference type="Proteomes" id="UP000003875"/>
    </source>
</evidence>
<name>C0BRY5_BIFPS</name>
<reference evidence="2 3" key="2">
    <citation type="submission" date="2009-02" db="EMBL/GenBank/DDBJ databases">
        <authorList>
            <person name="Fulton L."/>
            <person name="Clifton S."/>
            <person name="Fulton B."/>
            <person name="Xu J."/>
            <person name="Minx P."/>
            <person name="Pepin K.H."/>
            <person name="Johnson M."/>
            <person name="Bhonagiri V."/>
            <person name="Nash W.E."/>
            <person name="Mardis E.R."/>
            <person name="Wilson R.K."/>
        </authorList>
    </citation>
    <scope>NUCLEOTIDE SEQUENCE [LARGE SCALE GENOMIC DNA]</scope>
    <source>
        <strain evidence="2 3">DSM 20438</strain>
    </source>
</reference>
<dbReference type="Proteomes" id="UP000003875">
    <property type="component" value="Unassembled WGS sequence"/>
</dbReference>
<protein>
    <submittedName>
        <fullName evidence="2">Uncharacterized protein</fullName>
    </submittedName>
</protein>
<organism evidence="2 3">
    <name type="scientific">Bifidobacterium pseudocatenulatum DSM 20438 = JCM 1200 = LMG 10505</name>
    <dbReference type="NCBI Taxonomy" id="547043"/>
    <lineage>
        <taxon>Bacteria</taxon>
        <taxon>Bacillati</taxon>
        <taxon>Actinomycetota</taxon>
        <taxon>Actinomycetes</taxon>
        <taxon>Bifidobacteriales</taxon>
        <taxon>Bifidobacteriaceae</taxon>
        <taxon>Bifidobacterium</taxon>
    </lineage>
</organism>
<dbReference type="AlphaFoldDB" id="C0BRY5"/>
<sequence>MVSVGDRDSRPDIVKCRISERRGTLVSTNNKRKALALLTAVVTLAGGLTAGTAYAGGEAGNRPG</sequence>